<name>A0A3L6T5U5_PANMI</name>
<organism evidence="18 19">
    <name type="scientific">Panicum miliaceum</name>
    <name type="common">Proso millet</name>
    <name type="synonym">Broomcorn millet</name>
    <dbReference type="NCBI Taxonomy" id="4540"/>
    <lineage>
        <taxon>Eukaryota</taxon>
        <taxon>Viridiplantae</taxon>
        <taxon>Streptophyta</taxon>
        <taxon>Embryophyta</taxon>
        <taxon>Tracheophyta</taxon>
        <taxon>Spermatophyta</taxon>
        <taxon>Magnoliopsida</taxon>
        <taxon>Liliopsida</taxon>
        <taxon>Poales</taxon>
        <taxon>Poaceae</taxon>
        <taxon>PACMAD clade</taxon>
        <taxon>Panicoideae</taxon>
        <taxon>Panicodae</taxon>
        <taxon>Paniceae</taxon>
        <taxon>Panicinae</taxon>
        <taxon>Panicum</taxon>
        <taxon>Panicum sect. Panicum</taxon>
    </lineage>
</organism>
<dbReference type="GO" id="GO:0004672">
    <property type="term" value="F:protein kinase activity"/>
    <property type="evidence" value="ECO:0007669"/>
    <property type="project" value="InterPro"/>
</dbReference>
<dbReference type="AlphaFoldDB" id="A0A3L6T5U5"/>
<evidence type="ECO:0000256" key="10">
    <source>
        <dbReference type="ARBA" id="ARBA00022840"/>
    </source>
</evidence>
<proteinExistence type="inferred from homology"/>
<dbReference type="Gene3D" id="1.10.510.10">
    <property type="entry name" value="Transferase(Phosphotransferase) domain 1"/>
    <property type="match status" value="1"/>
</dbReference>
<evidence type="ECO:0000256" key="3">
    <source>
        <dbReference type="ARBA" id="ARBA00010217"/>
    </source>
</evidence>
<keyword evidence="7" id="KW-0732">Signal</keyword>
<dbReference type="EMBL" id="PQIB02000002">
    <property type="protein sequence ID" value="RLN32807.1"/>
    <property type="molecule type" value="Genomic_DNA"/>
</dbReference>
<evidence type="ECO:0000313" key="18">
    <source>
        <dbReference type="EMBL" id="RLN32807.1"/>
    </source>
</evidence>
<evidence type="ECO:0000256" key="14">
    <source>
        <dbReference type="ARBA" id="ARBA00023180"/>
    </source>
</evidence>
<evidence type="ECO:0000256" key="4">
    <source>
        <dbReference type="ARBA" id="ARBA00022475"/>
    </source>
</evidence>
<evidence type="ECO:0000256" key="16">
    <source>
        <dbReference type="SAM" id="Phobius"/>
    </source>
</evidence>
<evidence type="ECO:0000313" key="19">
    <source>
        <dbReference type="Proteomes" id="UP000275267"/>
    </source>
</evidence>
<dbReference type="PROSITE" id="PS00107">
    <property type="entry name" value="PROTEIN_KINASE_ATP"/>
    <property type="match status" value="1"/>
</dbReference>
<comment type="similarity">
    <text evidence="2">In the N-terminal section; belongs to the leguminous lectin family.</text>
</comment>
<evidence type="ECO:0000256" key="6">
    <source>
        <dbReference type="ARBA" id="ARBA00022692"/>
    </source>
</evidence>
<evidence type="ECO:0000256" key="13">
    <source>
        <dbReference type="ARBA" id="ARBA00023170"/>
    </source>
</evidence>
<protein>
    <recommendedName>
        <fullName evidence="17">Protein kinase domain-containing protein</fullName>
    </recommendedName>
</protein>
<dbReference type="STRING" id="4540.A0A3L6T5U5"/>
<gene>
    <name evidence="18" type="ORF">C2845_PM03G32200</name>
</gene>
<keyword evidence="14" id="KW-0325">Glycoprotein</keyword>
<dbReference type="SUPFAM" id="SSF56112">
    <property type="entry name" value="Protein kinase-like (PK-like)"/>
    <property type="match status" value="1"/>
</dbReference>
<dbReference type="Proteomes" id="UP000275267">
    <property type="component" value="Unassembled WGS sequence"/>
</dbReference>
<evidence type="ECO:0000256" key="5">
    <source>
        <dbReference type="ARBA" id="ARBA00022679"/>
    </source>
</evidence>
<dbReference type="GO" id="GO:0005524">
    <property type="term" value="F:ATP binding"/>
    <property type="evidence" value="ECO:0007669"/>
    <property type="project" value="UniProtKB-UniRule"/>
</dbReference>
<evidence type="ECO:0000256" key="15">
    <source>
        <dbReference type="PROSITE-ProRule" id="PRU10141"/>
    </source>
</evidence>
<evidence type="ECO:0000256" key="8">
    <source>
        <dbReference type="ARBA" id="ARBA00022741"/>
    </source>
</evidence>
<dbReference type="InterPro" id="IPR050528">
    <property type="entry name" value="L-type_Lectin-RKs"/>
</dbReference>
<evidence type="ECO:0000259" key="17">
    <source>
        <dbReference type="PROSITE" id="PS50011"/>
    </source>
</evidence>
<dbReference type="FunFam" id="1.10.510.10:FF:000240">
    <property type="entry name" value="Lectin-domain containing receptor kinase A4.3"/>
    <property type="match status" value="1"/>
</dbReference>
<keyword evidence="8 15" id="KW-0547">Nucleotide-binding</keyword>
<dbReference type="InterPro" id="IPR017441">
    <property type="entry name" value="Protein_kinase_ATP_BS"/>
</dbReference>
<dbReference type="GO" id="GO:0005886">
    <property type="term" value="C:plasma membrane"/>
    <property type="evidence" value="ECO:0007669"/>
    <property type="project" value="UniProtKB-SubCell"/>
</dbReference>
<evidence type="ECO:0000256" key="12">
    <source>
        <dbReference type="ARBA" id="ARBA00023136"/>
    </source>
</evidence>
<keyword evidence="4" id="KW-1003">Cell membrane</keyword>
<dbReference type="Gene3D" id="3.30.200.20">
    <property type="entry name" value="Phosphorylase Kinase, domain 1"/>
    <property type="match status" value="1"/>
</dbReference>
<reference evidence="19" key="1">
    <citation type="journal article" date="2019" name="Nat. Commun.">
        <title>The genome of broomcorn millet.</title>
        <authorList>
            <person name="Zou C."/>
            <person name="Miki D."/>
            <person name="Li D."/>
            <person name="Tang Q."/>
            <person name="Xiao L."/>
            <person name="Rajput S."/>
            <person name="Deng P."/>
            <person name="Jia W."/>
            <person name="Huang R."/>
            <person name="Zhang M."/>
            <person name="Sun Y."/>
            <person name="Hu J."/>
            <person name="Fu X."/>
            <person name="Schnable P.S."/>
            <person name="Li F."/>
            <person name="Zhang H."/>
            <person name="Feng B."/>
            <person name="Zhu X."/>
            <person name="Liu R."/>
            <person name="Schnable J.C."/>
            <person name="Zhu J.-K."/>
            <person name="Zhang H."/>
        </authorList>
    </citation>
    <scope>NUCLEOTIDE SEQUENCE [LARGE SCALE GENOMIC DNA]</scope>
</reference>
<evidence type="ECO:0000256" key="9">
    <source>
        <dbReference type="ARBA" id="ARBA00022777"/>
    </source>
</evidence>
<evidence type="ECO:0000256" key="11">
    <source>
        <dbReference type="ARBA" id="ARBA00022989"/>
    </source>
</evidence>
<evidence type="ECO:0000256" key="7">
    <source>
        <dbReference type="ARBA" id="ARBA00022729"/>
    </source>
</evidence>
<dbReference type="GO" id="GO:0002229">
    <property type="term" value="P:defense response to oomycetes"/>
    <property type="evidence" value="ECO:0007669"/>
    <property type="project" value="UniProtKB-ARBA"/>
</dbReference>
<dbReference type="SMART" id="SM00220">
    <property type="entry name" value="S_TKc"/>
    <property type="match status" value="1"/>
</dbReference>
<dbReference type="InterPro" id="IPR000719">
    <property type="entry name" value="Prot_kinase_dom"/>
</dbReference>
<evidence type="ECO:0000256" key="1">
    <source>
        <dbReference type="ARBA" id="ARBA00004251"/>
    </source>
</evidence>
<feature type="transmembrane region" description="Helical" evidence="16">
    <location>
        <begin position="77"/>
        <end position="96"/>
    </location>
</feature>
<dbReference type="PROSITE" id="PS00108">
    <property type="entry name" value="PROTEIN_KINASE_ST"/>
    <property type="match status" value="1"/>
</dbReference>
<dbReference type="PROSITE" id="PS50011">
    <property type="entry name" value="PROTEIN_KINASE_DOM"/>
    <property type="match status" value="1"/>
</dbReference>
<keyword evidence="5" id="KW-0808">Transferase</keyword>
<keyword evidence="6 16" id="KW-0812">Transmembrane</keyword>
<dbReference type="InterPro" id="IPR008271">
    <property type="entry name" value="Ser/Thr_kinase_AS"/>
</dbReference>
<keyword evidence="19" id="KW-1185">Reference proteome</keyword>
<dbReference type="Pfam" id="PF00069">
    <property type="entry name" value="Pkinase"/>
    <property type="match status" value="1"/>
</dbReference>
<dbReference type="OrthoDB" id="681149at2759"/>
<keyword evidence="13" id="KW-0675">Receptor</keyword>
<accession>A0A3L6T5U5</accession>
<keyword evidence="9" id="KW-0418">Kinase</keyword>
<comment type="similarity">
    <text evidence="3">In the C-terminal section; belongs to the protein kinase superfamily. Ser/Thr protein kinase family.</text>
</comment>
<feature type="domain" description="Protein kinase" evidence="17">
    <location>
        <begin position="128"/>
        <end position="409"/>
    </location>
</feature>
<keyword evidence="12 16" id="KW-0472">Membrane</keyword>
<comment type="caution">
    <text evidence="18">The sequence shown here is derived from an EMBL/GenBank/DDBJ whole genome shotgun (WGS) entry which is preliminary data.</text>
</comment>
<dbReference type="PANTHER" id="PTHR27007">
    <property type="match status" value="1"/>
</dbReference>
<dbReference type="InterPro" id="IPR011009">
    <property type="entry name" value="Kinase-like_dom_sf"/>
</dbReference>
<feature type="binding site" evidence="15">
    <location>
        <position position="156"/>
    </location>
    <ligand>
        <name>ATP</name>
        <dbReference type="ChEBI" id="CHEBI:30616"/>
    </ligand>
</feature>
<comment type="subcellular location">
    <subcellularLocation>
        <location evidence="1">Cell membrane</location>
        <topology evidence="1">Single-pass type I membrane protein</topology>
    </subcellularLocation>
</comment>
<keyword evidence="10 15" id="KW-0067">ATP-binding</keyword>
<evidence type="ECO:0000256" key="2">
    <source>
        <dbReference type="ARBA" id="ARBA00008536"/>
    </source>
</evidence>
<sequence>MEARVTYRNDTMVLSVDLQIGDTPYHVSTIVDVRESLPEAVALRSGGIPTPKDGECILRSGGAKSPGKNKLRVRAETIALVTESGLLCLVLLLILARKLKMVTRARKRLGHGTRRYQYRELAKATNKFDEQRKLGVGGSSEVYLGDECGRRFAVKKLISAVRMTDAEAQRRRVEFEAEVDIISRHKNLVRLLGWCDSSNGLLLVYELISGGSLDKHLYSTETSLSWNYRFRIIIGLGKALVYLHGEHSGTKYVVHGDIKPSNIMVDEELNAKLGDFGLARLLDHRAAAQTTETVMGTKGYIEPEFVETGKRSVESYLYSFGIVLLEMVTGVGPSRKALPSWVWELYAASQNTRVLEAASPALRSESNDRQMEHVLVVGLWCTQPARSERPSIAHAMWVLEHADAPLPVLPPSHGHLTLQGGLGGESPEHRRATAPLLGELSRVQSQMYYNTAPAATAAGEQGYGDAMTAVTASSRVHTSSAGNSTSYTTCPTTGALVSTSLGSC</sequence>
<keyword evidence="11 16" id="KW-1133">Transmembrane helix</keyword>